<keyword evidence="2" id="KW-1185">Reference proteome</keyword>
<proteinExistence type="predicted"/>
<dbReference type="AlphaFoldDB" id="A0A7L8AG90"/>
<dbReference type="InterPro" id="IPR053842">
    <property type="entry name" value="NikA-like"/>
</dbReference>
<reference evidence="1 2" key="1">
    <citation type="journal article" date="2016" name="Int. J. Syst. Evol. Microbiol.">
        <title>Polaribacter haliotis sp. nov., isolated from the gut of abalone Haliotis discus hannai.</title>
        <authorList>
            <person name="Kim Y.O."/>
            <person name="Park I.S."/>
            <person name="Park S."/>
            <person name="Nam B.H."/>
            <person name="Park J.M."/>
            <person name="Kim D.G."/>
            <person name="Yoon J.H."/>
        </authorList>
    </citation>
    <scope>NUCLEOTIDE SEQUENCE [LARGE SCALE GENOMIC DNA]</scope>
    <source>
        <strain evidence="1 2">KCTC 52418</strain>
    </source>
</reference>
<dbReference type="Proteomes" id="UP000516764">
    <property type="component" value="Chromosome"/>
</dbReference>
<evidence type="ECO:0000313" key="1">
    <source>
        <dbReference type="EMBL" id="QOD61028.1"/>
    </source>
</evidence>
<dbReference type="EMBL" id="CP061813">
    <property type="protein sequence ID" value="QOD61028.1"/>
    <property type="molecule type" value="Genomic_DNA"/>
</dbReference>
<name>A0A7L8AG90_9FLAO</name>
<dbReference type="RefSeq" id="WP_088355051.1">
    <property type="nucleotide sequence ID" value="NZ_CP061813.1"/>
</dbReference>
<sequence>MIKKDKTNPKVKMVFYINLKDKELIKNHCELLQIKPSFFIRNIVLEKLGRPIFEPKKMKIETKQYNSQLNKIGVNLNQIAKKLNSGLQFQVGDQIEVLKSIELLNEHILEIKSQL</sequence>
<dbReference type="KEGG" id="phal:H9I45_00900"/>
<gene>
    <name evidence="1" type="primary">mobC</name>
    <name evidence="1" type="ORF">H9I45_00900</name>
</gene>
<organism evidence="1 2">
    <name type="scientific">Polaribacter haliotis</name>
    <dbReference type="NCBI Taxonomy" id="1888915"/>
    <lineage>
        <taxon>Bacteria</taxon>
        <taxon>Pseudomonadati</taxon>
        <taxon>Bacteroidota</taxon>
        <taxon>Flavobacteriia</taxon>
        <taxon>Flavobacteriales</taxon>
        <taxon>Flavobacteriaceae</taxon>
    </lineage>
</organism>
<dbReference type="Pfam" id="PF21983">
    <property type="entry name" value="NikA-like"/>
    <property type="match status" value="1"/>
</dbReference>
<dbReference type="OrthoDB" id="681025at2"/>
<protein>
    <submittedName>
        <fullName evidence="1">Plasmid mobilization relaxosome protein MobC</fullName>
    </submittedName>
</protein>
<evidence type="ECO:0000313" key="2">
    <source>
        <dbReference type="Proteomes" id="UP000516764"/>
    </source>
</evidence>
<accession>A0A7L8AG90</accession>